<accession>A0A9N9I4G4</accession>
<dbReference type="EMBL" id="CAJVPP010013439">
    <property type="protein sequence ID" value="CAG8720996.1"/>
    <property type="molecule type" value="Genomic_DNA"/>
</dbReference>
<protein>
    <submittedName>
        <fullName evidence="2">13321_t:CDS:1</fullName>
    </submittedName>
</protein>
<evidence type="ECO:0000313" key="2">
    <source>
        <dbReference type="EMBL" id="CAG8720996.1"/>
    </source>
</evidence>
<keyword evidence="3" id="KW-1185">Reference proteome</keyword>
<name>A0A9N9I4G4_FUNMO</name>
<dbReference type="AlphaFoldDB" id="A0A9N9I4G4"/>
<feature type="non-terminal residue" evidence="2">
    <location>
        <position position="249"/>
    </location>
</feature>
<dbReference type="Proteomes" id="UP000789375">
    <property type="component" value="Unassembled WGS sequence"/>
</dbReference>
<gene>
    <name evidence="2" type="ORF">FMOSSE_LOCUS14993</name>
</gene>
<proteinExistence type="predicted"/>
<evidence type="ECO:0000256" key="1">
    <source>
        <dbReference type="SAM" id="MobiDB-lite"/>
    </source>
</evidence>
<organism evidence="2 3">
    <name type="scientific">Funneliformis mosseae</name>
    <name type="common">Endomycorrhizal fungus</name>
    <name type="synonym">Glomus mosseae</name>
    <dbReference type="NCBI Taxonomy" id="27381"/>
    <lineage>
        <taxon>Eukaryota</taxon>
        <taxon>Fungi</taxon>
        <taxon>Fungi incertae sedis</taxon>
        <taxon>Mucoromycota</taxon>
        <taxon>Glomeromycotina</taxon>
        <taxon>Glomeromycetes</taxon>
        <taxon>Glomerales</taxon>
        <taxon>Glomeraceae</taxon>
        <taxon>Funneliformis</taxon>
    </lineage>
</organism>
<sequence length="249" mass="27997">REKNSTELSNNNTDNTQRQDAPIKSNNIDQCVDLNRDSWITMSDLSFLESLYSRPSSVSSTKKSQRKSEMLLDDFLDIGATSTTTTPTNNNYRMDSFITQIHHDSTELIANLETLLKKILRQKKSTSSISSDFEDVVSAIPSGNLNQENFLNFNDQVLPKSSSSNNDTTSSIFGEKILADDADLFGSSKPNEQNNKIMIIGFRTSTTKYIRFKSYTPSMNVGSTTDSSEFGEMVSAYDHRNLQYDWIIG</sequence>
<comment type="caution">
    <text evidence="2">The sequence shown here is derived from an EMBL/GenBank/DDBJ whole genome shotgun (WGS) entry which is preliminary data.</text>
</comment>
<feature type="region of interest" description="Disordered" evidence="1">
    <location>
        <begin position="1"/>
        <end position="24"/>
    </location>
</feature>
<evidence type="ECO:0000313" key="3">
    <source>
        <dbReference type="Proteomes" id="UP000789375"/>
    </source>
</evidence>
<reference evidence="2" key="1">
    <citation type="submission" date="2021-06" db="EMBL/GenBank/DDBJ databases">
        <authorList>
            <person name="Kallberg Y."/>
            <person name="Tangrot J."/>
            <person name="Rosling A."/>
        </authorList>
    </citation>
    <scope>NUCLEOTIDE SEQUENCE</scope>
    <source>
        <strain evidence="2">87-6 pot B 2015</strain>
    </source>
</reference>